<evidence type="ECO:0000313" key="2">
    <source>
        <dbReference type="EMBL" id="KJD33415.1"/>
    </source>
</evidence>
<dbReference type="AlphaFoldDB" id="A0A0D7W2R7"/>
<accession>A0A0D7W2R7</accession>
<keyword evidence="2" id="KW-0808">Transferase</keyword>
<organism evidence="2 3">
    <name type="scientific">Neotamlana nanhaiensis</name>
    <dbReference type="NCBI Taxonomy" id="1382798"/>
    <lineage>
        <taxon>Bacteria</taxon>
        <taxon>Pseudomonadati</taxon>
        <taxon>Bacteroidota</taxon>
        <taxon>Flavobacteriia</taxon>
        <taxon>Flavobacteriales</taxon>
        <taxon>Flavobacteriaceae</taxon>
        <taxon>Neotamlana</taxon>
    </lineage>
</organism>
<comment type="caution">
    <text evidence="2">The sequence shown here is derived from an EMBL/GenBank/DDBJ whole genome shotgun (WGS) entry which is preliminary data.</text>
</comment>
<dbReference type="Gene3D" id="3.40.50.2000">
    <property type="entry name" value="Glycogen Phosphorylase B"/>
    <property type="match status" value="2"/>
</dbReference>
<dbReference type="SUPFAM" id="SSF53756">
    <property type="entry name" value="UDP-Glycosyltransferase/glycogen phosphorylase"/>
    <property type="match status" value="1"/>
</dbReference>
<dbReference type="RefSeq" id="WP_044625805.1">
    <property type="nucleotide sequence ID" value="NZ_JTDV01000003.1"/>
</dbReference>
<feature type="domain" description="Glycosyl transferase family 1" evidence="1">
    <location>
        <begin position="187"/>
        <end position="353"/>
    </location>
</feature>
<dbReference type="CDD" id="cd03801">
    <property type="entry name" value="GT4_PimA-like"/>
    <property type="match status" value="1"/>
</dbReference>
<sequence length="372" mass="42240">MTFLIITHVKHKFKGQSILGYAPYVREMNIWMKYVDEVIIVAPKTSENISAIDLNYEHDNIKFVEIPAIQFTSLKHIFLSLLNLPLILWSIFKSSKKANHLHLRCPGNIGLLGCLVQILFPKTPKTAKYAGNWDPKSNQPLSYRLQKRILSNTFLTKNMQVLVYGKWPNQTKNIKPFFTASFTEDEKEIVKCRNYTSKLKFIFLGSLVSGKRPLLAVKIVEALINKGFNVSFDLYGAGILKEELQEYIDANNISQQVKLLGNQQKDVIKTALNEAHFLILPSKSEGWPKALAEAMFFGTIPISTSISCVPFMLNYGKRGILINPDVASAVEKIDSFLNKPEELQEMSKLASKWSQSYTLNTFETEIVKLLQA</sequence>
<proteinExistence type="predicted"/>
<dbReference type="EMBL" id="JTDV01000003">
    <property type="protein sequence ID" value="KJD33415.1"/>
    <property type="molecule type" value="Genomic_DNA"/>
</dbReference>
<dbReference type="PANTHER" id="PTHR12526">
    <property type="entry name" value="GLYCOSYLTRANSFERASE"/>
    <property type="match status" value="1"/>
</dbReference>
<dbReference type="Proteomes" id="UP000032361">
    <property type="component" value="Unassembled WGS sequence"/>
</dbReference>
<gene>
    <name evidence="2" type="ORF">PK35_06040</name>
</gene>
<evidence type="ECO:0000313" key="3">
    <source>
        <dbReference type="Proteomes" id="UP000032361"/>
    </source>
</evidence>
<protein>
    <submittedName>
        <fullName evidence="2">Glycosyl transferase</fullName>
    </submittedName>
</protein>
<dbReference type="PATRIC" id="fig|1382798.3.peg.2528"/>
<keyword evidence="3" id="KW-1185">Reference proteome</keyword>
<dbReference type="InterPro" id="IPR001296">
    <property type="entry name" value="Glyco_trans_1"/>
</dbReference>
<reference evidence="2 3" key="1">
    <citation type="journal article" date="2015" name="Antonie Van Leeuwenhoek">
        <title>Tamlana nanhaiensis sp. nov., isolated from surface seawater collected from the South China Sea.</title>
        <authorList>
            <person name="Liu X."/>
            <person name="Lai Q."/>
            <person name="Du Y."/>
            <person name="Li G."/>
            <person name="Sun F."/>
            <person name="Shao Z."/>
        </authorList>
    </citation>
    <scope>NUCLEOTIDE SEQUENCE [LARGE SCALE GENOMIC DNA]</scope>
    <source>
        <strain evidence="2 3">FHC16</strain>
    </source>
</reference>
<dbReference type="Pfam" id="PF00534">
    <property type="entry name" value="Glycos_transf_1"/>
    <property type="match status" value="1"/>
</dbReference>
<evidence type="ECO:0000259" key="1">
    <source>
        <dbReference type="Pfam" id="PF00534"/>
    </source>
</evidence>
<name>A0A0D7W2R7_9FLAO</name>
<dbReference type="STRING" id="1382798.PK35_06040"/>
<dbReference type="GO" id="GO:0016757">
    <property type="term" value="F:glycosyltransferase activity"/>
    <property type="evidence" value="ECO:0007669"/>
    <property type="project" value="InterPro"/>
</dbReference>
<dbReference type="OrthoDB" id="1395864at2"/>
<dbReference type="PANTHER" id="PTHR12526:SF630">
    <property type="entry name" value="GLYCOSYLTRANSFERASE"/>
    <property type="match status" value="1"/>
</dbReference>